<keyword evidence="2" id="KW-1185">Reference proteome</keyword>
<dbReference type="Proteomes" id="UP000290287">
    <property type="component" value="Unassembled WGS sequence"/>
</dbReference>
<dbReference type="AlphaFoldDB" id="A0A4Q0YIY7"/>
<evidence type="ECO:0000313" key="2">
    <source>
        <dbReference type="Proteomes" id="UP000290287"/>
    </source>
</evidence>
<comment type="caution">
    <text evidence="1">The sequence shown here is derived from an EMBL/GenBank/DDBJ whole genome shotgun (WGS) entry which is preliminary data.</text>
</comment>
<evidence type="ECO:0000313" key="1">
    <source>
        <dbReference type="EMBL" id="RXJ70677.1"/>
    </source>
</evidence>
<organism evidence="1 2">
    <name type="scientific">Veronia nyctiphanis</name>
    <dbReference type="NCBI Taxonomy" id="1278244"/>
    <lineage>
        <taxon>Bacteria</taxon>
        <taxon>Pseudomonadati</taxon>
        <taxon>Pseudomonadota</taxon>
        <taxon>Gammaproteobacteria</taxon>
        <taxon>Vibrionales</taxon>
        <taxon>Vibrionaceae</taxon>
        <taxon>Veronia</taxon>
    </lineage>
</organism>
<gene>
    <name evidence="1" type="ORF">CS022_22700</name>
</gene>
<proteinExistence type="predicted"/>
<accession>A0A4Q0YIY7</accession>
<reference evidence="1 2" key="1">
    <citation type="submission" date="2017-10" db="EMBL/GenBank/DDBJ databases">
        <title>Nyctiphanis sp. nov., isolated from the stomach of the euphausiid Nyctiphanes simplex (Hansen, 1911) in the Gulf of California.</title>
        <authorList>
            <person name="Gomez-Gil B."/>
            <person name="Aguilar-Mendez M."/>
            <person name="Lopez-Cortes A."/>
            <person name="Gomez-Gutierrez J."/>
            <person name="Roque A."/>
            <person name="Lang E."/>
            <person name="Gonzalez-Castillo A."/>
        </authorList>
    </citation>
    <scope>NUCLEOTIDE SEQUENCE [LARGE SCALE GENOMIC DNA]</scope>
    <source>
        <strain evidence="1 2">CAIM 600</strain>
    </source>
</reference>
<sequence length="208" mass="24040">MRLRFIVKTMQIEISNEIYQRLEQHAIGFDSPEAVIKRLLDKVDAQPTKKPVIDFSPSDEAEFKSQLINRREAEVIIYKTDGTREISHWKANKITKTSNVRGNLWSGPLRGWKEKGIESVEVNILPFPEYDRDGIPDDTELRKIIAEKLSITFEEAQGLYFDIDTNESEDGVVYESIIRFVYDSCDEEAREKAGLEGDDEIYIDSSDW</sequence>
<dbReference type="EMBL" id="PEIB01000045">
    <property type="protein sequence ID" value="RXJ70677.1"/>
    <property type="molecule type" value="Genomic_DNA"/>
</dbReference>
<protein>
    <submittedName>
        <fullName evidence="1">Uncharacterized protein</fullName>
    </submittedName>
</protein>
<name>A0A4Q0YIY7_9GAMM</name>